<evidence type="ECO:0000313" key="3">
    <source>
        <dbReference type="Proteomes" id="UP001152797"/>
    </source>
</evidence>
<organism evidence="1">
    <name type="scientific">Cladocopium goreaui</name>
    <dbReference type="NCBI Taxonomy" id="2562237"/>
    <lineage>
        <taxon>Eukaryota</taxon>
        <taxon>Sar</taxon>
        <taxon>Alveolata</taxon>
        <taxon>Dinophyceae</taxon>
        <taxon>Suessiales</taxon>
        <taxon>Symbiodiniaceae</taxon>
        <taxon>Cladocopium</taxon>
    </lineage>
</organism>
<name>A0A9P1C8C2_9DINO</name>
<dbReference type="AlphaFoldDB" id="A0A9P1C8C2"/>
<dbReference type="EMBL" id="CAMXCT030001163">
    <property type="protein sequence ID" value="CAL4774719.1"/>
    <property type="molecule type" value="Genomic_DNA"/>
</dbReference>
<accession>A0A9P1C8C2</accession>
<dbReference type="OrthoDB" id="407527at2759"/>
<dbReference type="EMBL" id="CAMXCT020001163">
    <property type="protein sequence ID" value="CAL1140782.1"/>
    <property type="molecule type" value="Genomic_DNA"/>
</dbReference>
<dbReference type="EMBL" id="CAMXCT010001163">
    <property type="protein sequence ID" value="CAI3987407.1"/>
    <property type="molecule type" value="Genomic_DNA"/>
</dbReference>
<proteinExistence type="predicted"/>
<sequence length="1052" mass="117458">MSLFCCDGGGPCAQSSRMRVETNGPAPIVPDSSQPRVNTPLPMLQDWDKLGAREKEVVQEKLESIVNAFARELTRGKVFMKLGRNGRLFYRLCTLDKQLTAFSMHIKGAIVEYPFSHMQHISFGYDLTDFTHVPVSLPSDALAAVIVMDNRRMNLVFSSPMERDEFVTCMLVWAVETRATKLHYREKVKEVVFAATAVKRSQETSLRFHIFRTDKPLSQAEKRRGIQTLYPFGSIERLRPADLLKLAEGGAQAHIKNKILWEKLEKLFVVHGKVLSIGELARAIRSFAMRDAGEHNVKPSPPTRLLRLASHRFDQEVRNCSLEELASALEAFGTLSVRDVKFLRRCSTALAKVCEEQDMAEILPSQVSRLCSGLAKLRWPDEAALQFAVRFVVEAMPEVNVRTPAAKNATVNLFQIPDFEPEQKPVALREEDLVQICEAFSVLEVCAEPLFAAVLRDVLSPEGRGQRFPRTWDSNSLLGRLAFSLARLGTVHPRLTALWLRAVRAEDRRTSPNEVQLFEVAKTASSLGAFHRELHFRLGRRIRSALRLSAEMHAVPQLALTDKPGGSDELLKVTQVCTATPLDAGRRPPARKLKVALRCLGALSCVDYDDLRPVLLAAARHAHEVPGKKPTDRTVLLPLLSICSNLFAKDDWPCPAHLLFDQLDKQVTESYTTAELLELHRCSALTWAQDHLHLPGSGHGHVGHFDQNCPRLAKALRQRLYGITVRSSGEDFDNVQLRQLADFAVVVEALRSLSPDAIGVAEEESAVVAGRTLRVKLASQPALDLGTAVSLAQWYASSPVPSSSAAKQCCDNLSAKVELLDALRLRRSIIAALQAAIGPTASIWIPLLRDLLKELRRKTYLQRAEDLLRLTTHFLKAASAASARKRTPKRPKRYPNPLQLVGRAGALIVMKRLVKHKALLSQVSTSALQETLAVTSNLSRKRDKRRTKVQNFGEHVLTMPPALLPDSLPWVVTTAFPKADLDLGLLPFERSGCFLGRCSCGHQRMCSQFMQDLQYQAVFRMAPRDRTLRQKRGLQRSPFTFSSHPIMCSTFS</sequence>
<dbReference type="Proteomes" id="UP001152797">
    <property type="component" value="Unassembled WGS sequence"/>
</dbReference>
<evidence type="ECO:0000313" key="1">
    <source>
        <dbReference type="EMBL" id="CAI3987407.1"/>
    </source>
</evidence>
<comment type="caution">
    <text evidence="1">The sequence shown here is derived from an EMBL/GenBank/DDBJ whole genome shotgun (WGS) entry which is preliminary data.</text>
</comment>
<protein>
    <submittedName>
        <fullName evidence="2">PH domain-containing protein</fullName>
    </submittedName>
</protein>
<reference evidence="1" key="1">
    <citation type="submission" date="2022-10" db="EMBL/GenBank/DDBJ databases">
        <authorList>
            <person name="Chen Y."/>
            <person name="Dougan E. K."/>
            <person name="Chan C."/>
            <person name="Rhodes N."/>
            <person name="Thang M."/>
        </authorList>
    </citation>
    <scope>NUCLEOTIDE SEQUENCE</scope>
</reference>
<reference evidence="2 3" key="2">
    <citation type="submission" date="2024-05" db="EMBL/GenBank/DDBJ databases">
        <authorList>
            <person name="Chen Y."/>
            <person name="Shah S."/>
            <person name="Dougan E. K."/>
            <person name="Thang M."/>
            <person name="Chan C."/>
        </authorList>
    </citation>
    <scope>NUCLEOTIDE SEQUENCE [LARGE SCALE GENOMIC DNA]</scope>
</reference>
<evidence type="ECO:0000313" key="2">
    <source>
        <dbReference type="EMBL" id="CAL4774719.1"/>
    </source>
</evidence>
<gene>
    <name evidence="1" type="ORF">C1SCF055_LOCUS14681</name>
</gene>
<keyword evidence="3" id="KW-1185">Reference proteome</keyword>